<proteinExistence type="predicted"/>
<feature type="compositionally biased region" description="Basic and acidic residues" evidence="1">
    <location>
        <begin position="132"/>
        <end position="151"/>
    </location>
</feature>
<dbReference type="SUPFAM" id="SSF54637">
    <property type="entry name" value="Thioesterase/thiol ester dehydrase-isomerase"/>
    <property type="match status" value="2"/>
</dbReference>
<reference evidence="2 3" key="1">
    <citation type="submission" date="2018-08" db="EMBL/GenBank/DDBJ databases">
        <title>Henriciella mobilis sp. nov., isolated from seawater.</title>
        <authorList>
            <person name="Cheng H."/>
            <person name="Wu Y.-H."/>
            <person name="Xu X.-W."/>
            <person name="Guo L.-L."/>
        </authorList>
    </citation>
    <scope>NUCLEOTIDE SEQUENCE [LARGE SCALE GENOMIC DNA]</scope>
    <source>
        <strain evidence="2 3">JN25</strain>
    </source>
</reference>
<dbReference type="OrthoDB" id="7597365at2"/>
<name>A0A399R855_9PROT</name>
<dbReference type="InterPro" id="IPR029069">
    <property type="entry name" value="HotDog_dom_sf"/>
</dbReference>
<dbReference type="CDD" id="cd00586">
    <property type="entry name" value="4HBT"/>
    <property type="match status" value="1"/>
</dbReference>
<dbReference type="RefSeq" id="WP_119377555.1">
    <property type="nucleotide sequence ID" value="NZ_QWFX01000016.1"/>
</dbReference>
<keyword evidence="3" id="KW-1185">Reference proteome</keyword>
<dbReference type="Proteomes" id="UP000266385">
    <property type="component" value="Unassembled WGS sequence"/>
</dbReference>
<dbReference type="Pfam" id="PF13279">
    <property type="entry name" value="4HBT_2"/>
    <property type="match status" value="2"/>
</dbReference>
<dbReference type="AlphaFoldDB" id="A0A399R855"/>
<gene>
    <name evidence="2" type="ORF">D1223_17060</name>
</gene>
<comment type="caution">
    <text evidence="2">The sequence shown here is derived from an EMBL/GenBank/DDBJ whole genome shotgun (WGS) entry which is preliminary data.</text>
</comment>
<evidence type="ECO:0000313" key="2">
    <source>
        <dbReference type="EMBL" id="RIJ26661.1"/>
    </source>
</evidence>
<evidence type="ECO:0000256" key="1">
    <source>
        <dbReference type="SAM" id="MobiDB-lite"/>
    </source>
</evidence>
<protein>
    <submittedName>
        <fullName evidence="2">Thioesterase</fullName>
    </submittedName>
</protein>
<organism evidence="2 3">
    <name type="scientific">Henriciella mobilis</name>
    <dbReference type="NCBI Taxonomy" id="2305467"/>
    <lineage>
        <taxon>Bacteria</taxon>
        <taxon>Pseudomonadati</taxon>
        <taxon>Pseudomonadota</taxon>
        <taxon>Alphaproteobacteria</taxon>
        <taxon>Hyphomonadales</taxon>
        <taxon>Hyphomonadaceae</taxon>
        <taxon>Henriciella</taxon>
    </lineage>
</organism>
<evidence type="ECO:0000313" key="3">
    <source>
        <dbReference type="Proteomes" id="UP000266385"/>
    </source>
</evidence>
<sequence>MIDLWKGIANTWDCDEMGHMNVRVYVEKAFEGLGTLAGHCHLSHAYQENAPSTLVPLEQHIRFMREVHPGRPLSMTGCVLDVDETTVTIYQQLNHGDGSVAAAFRTRLQHAASHDGKAFAWSKRTRESLEALKDTPPKETTPRGLDIHSEPLPDSEVSKAVADAQGVKTVGLGMVPQQHCDIFGRMIPSWFIGRVSDAVPNLLYDWRLKVAGGEGGQRMGAAVLEYRLIYRRWPRPGDRFEIRTAFASAQEKTHSLVHWMLDPESGRPWMTSQAVAVTFDLDTRKAMKTPKDLMDDLERVAPGKIAL</sequence>
<accession>A0A399R855</accession>
<dbReference type="EMBL" id="QWFX01000016">
    <property type="protein sequence ID" value="RIJ26661.1"/>
    <property type="molecule type" value="Genomic_DNA"/>
</dbReference>
<dbReference type="Gene3D" id="3.10.129.10">
    <property type="entry name" value="Hotdog Thioesterase"/>
    <property type="match status" value="2"/>
</dbReference>
<feature type="region of interest" description="Disordered" evidence="1">
    <location>
        <begin position="132"/>
        <end position="154"/>
    </location>
</feature>